<dbReference type="PROSITE" id="PS50893">
    <property type="entry name" value="ABC_TRANSPORTER_2"/>
    <property type="match status" value="1"/>
</dbReference>
<feature type="transmembrane region" description="Helical" evidence="5">
    <location>
        <begin position="25"/>
        <end position="46"/>
    </location>
</feature>
<evidence type="ECO:0000256" key="1">
    <source>
        <dbReference type="ARBA" id="ARBA00004651"/>
    </source>
</evidence>
<dbReference type="InterPro" id="IPR003439">
    <property type="entry name" value="ABC_transporter-like_ATP-bd"/>
</dbReference>
<dbReference type="Proteomes" id="UP000178179">
    <property type="component" value="Unassembled WGS sequence"/>
</dbReference>
<dbReference type="InterPro" id="IPR027417">
    <property type="entry name" value="P-loop_NTPase"/>
</dbReference>
<evidence type="ECO:0000256" key="4">
    <source>
        <dbReference type="ARBA" id="ARBA00023136"/>
    </source>
</evidence>
<gene>
    <name evidence="8" type="ORF">A2119_00825</name>
</gene>
<evidence type="ECO:0000256" key="2">
    <source>
        <dbReference type="ARBA" id="ARBA00022692"/>
    </source>
</evidence>
<evidence type="ECO:0000259" key="6">
    <source>
        <dbReference type="PROSITE" id="PS50893"/>
    </source>
</evidence>
<comment type="caution">
    <text evidence="8">The sequence shown here is derived from an EMBL/GenBank/DDBJ whole genome shotgun (WGS) entry which is preliminary data.</text>
</comment>
<keyword evidence="4 5" id="KW-0472">Membrane</keyword>
<feature type="transmembrane region" description="Helical" evidence="5">
    <location>
        <begin position="259"/>
        <end position="280"/>
    </location>
</feature>
<dbReference type="InterPro" id="IPR036640">
    <property type="entry name" value="ABC1_TM_sf"/>
</dbReference>
<dbReference type="PROSITE" id="PS50929">
    <property type="entry name" value="ABC_TM1F"/>
    <property type="match status" value="1"/>
</dbReference>
<dbReference type="Gene3D" id="3.40.50.300">
    <property type="entry name" value="P-loop containing nucleotide triphosphate hydrolases"/>
    <property type="match status" value="1"/>
</dbReference>
<evidence type="ECO:0000256" key="5">
    <source>
        <dbReference type="SAM" id="Phobius"/>
    </source>
</evidence>
<dbReference type="CDD" id="cd07346">
    <property type="entry name" value="ABC_6TM_exporters"/>
    <property type="match status" value="1"/>
</dbReference>
<evidence type="ECO:0000313" key="8">
    <source>
        <dbReference type="EMBL" id="OGY56162.1"/>
    </source>
</evidence>
<dbReference type="PANTHER" id="PTHR43394">
    <property type="entry name" value="ATP-DEPENDENT PERMEASE MDL1, MITOCHONDRIAL"/>
    <property type="match status" value="1"/>
</dbReference>
<dbReference type="GO" id="GO:0005886">
    <property type="term" value="C:plasma membrane"/>
    <property type="evidence" value="ECO:0007669"/>
    <property type="project" value="UniProtKB-SubCell"/>
</dbReference>
<dbReference type="PANTHER" id="PTHR43394:SF1">
    <property type="entry name" value="ATP-BINDING CASSETTE SUB-FAMILY B MEMBER 10, MITOCHONDRIAL"/>
    <property type="match status" value="1"/>
</dbReference>
<evidence type="ECO:0008006" key="10">
    <source>
        <dbReference type="Google" id="ProtNLM"/>
    </source>
</evidence>
<feature type="transmembrane region" description="Helical" evidence="5">
    <location>
        <begin position="66"/>
        <end position="86"/>
    </location>
</feature>
<dbReference type="InterPro" id="IPR039421">
    <property type="entry name" value="Type_1_exporter"/>
</dbReference>
<feature type="transmembrane region" description="Helical" evidence="5">
    <location>
        <begin position="286"/>
        <end position="305"/>
    </location>
</feature>
<keyword evidence="3 5" id="KW-1133">Transmembrane helix</keyword>
<dbReference type="GO" id="GO:0015421">
    <property type="term" value="F:ABC-type oligopeptide transporter activity"/>
    <property type="evidence" value="ECO:0007669"/>
    <property type="project" value="TreeGrafter"/>
</dbReference>
<dbReference type="InterPro" id="IPR011527">
    <property type="entry name" value="ABC1_TM_dom"/>
</dbReference>
<feature type="domain" description="ABC transmembrane type-1" evidence="7">
    <location>
        <begin position="26"/>
        <end position="316"/>
    </location>
</feature>
<dbReference type="EMBL" id="MHIS01000020">
    <property type="protein sequence ID" value="OGY56162.1"/>
    <property type="molecule type" value="Genomic_DNA"/>
</dbReference>
<keyword evidence="2 5" id="KW-0812">Transmembrane</keyword>
<feature type="non-terminal residue" evidence="8">
    <location>
        <position position="509"/>
    </location>
</feature>
<dbReference type="PROSITE" id="PS00211">
    <property type="entry name" value="ABC_TRANSPORTER_1"/>
    <property type="match status" value="1"/>
</dbReference>
<evidence type="ECO:0000259" key="7">
    <source>
        <dbReference type="PROSITE" id="PS50929"/>
    </source>
</evidence>
<dbReference type="GO" id="GO:0005524">
    <property type="term" value="F:ATP binding"/>
    <property type="evidence" value="ECO:0007669"/>
    <property type="project" value="InterPro"/>
</dbReference>
<proteinExistence type="predicted"/>
<accession>A0A1G1YUW5</accession>
<name>A0A1G1YUW5_9BACT</name>
<feature type="domain" description="ABC transporter" evidence="6">
    <location>
        <begin position="350"/>
        <end position="509"/>
    </location>
</feature>
<dbReference type="GO" id="GO:0016887">
    <property type="term" value="F:ATP hydrolysis activity"/>
    <property type="evidence" value="ECO:0007669"/>
    <property type="project" value="InterPro"/>
</dbReference>
<protein>
    <recommendedName>
        <fullName evidence="10">ABC transmembrane type-1 domain-containing protein</fullName>
    </recommendedName>
</protein>
<reference evidence="8 9" key="1">
    <citation type="journal article" date="2016" name="Nat. Commun.">
        <title>Thousands of microbial genomes shed light on interconnected biogeochemical processes in an aquifer system.</title>
        <authorList>
            <person name="Anantharaman K."/>
            <person name="Brown C.T."/>
            <person name="Hug L.A."/>
            <person name="Sharon I."/>
            <person name="Castelle C.J."/>
            <person name="Probst A.J."/>
            <person name="Thomas B.C."/>
            <person name="Singh A."/>
            <person name="Wilkins M.J."/>
            <person name="Karaoz U."/>
            <person name="Brodie E.L."/>
            <person name="Williams K.H."/>
            <person name="Hubbard S.S."/>
            <person name="Banfield J.F."/>
        </authorList>
    </citation>
    <scope>NUCLEOTIDE SEQUENCE [LARGE SCALE GENOMIC DNA]</scope>
</reference>
<dbReference type="AlphaFoldDB" id="A0A1G1YUW5"/>
<comment type="subcellular location">
    <subcellularLocation>
        <location evidence="1">Cell membrane</location>
        <topology evidence="1">Multi-pass membrane protein</topology>
    </subcellularLocation>
</comment>
<sequence>MSKRKKSGKGWSIVFGYIIRYKRDIVIYSILGVISAVTNGFIPLIFGAFFDAILGNEWFSYAGLRLPLWEALLIVGGVAQVIANVVEWSNDIRARRIGTYLASEYAAESIARLILMPLSLYKEQKIGSLWNKISRARNSLTQIVEQVVLNVTPQVLSVIVGFTVAFFINPILAGLILVGVILYVLALAKIVPPIVKLQRRGERAWSRAYGYAYDSLANIQPVKQAVAESYESERVWDQFINRVSKTWFNVEKIWGGISFYQSILITITRMGVFVLSAYFIQQGDLTIGGLMALNGYAAMVFGPFVRIGNYWQVIQGGIVAIENGEKLLSTRPEDYEPKNAVSFKKIQGEIEFQDVSFAYKHSKGKVLNGISFKIKPGEVVALMGESGVGKTTLIDLIPRYYSPNRGKILIDGHNIAEVRLKDLRGNIAVVPQEVVLFNDTIKNNIKYGNFSAKDAEIKKAAKEASADVFIEKFPKKYQQLVGERGVKLSVGQKQRVSIARAILRDPKIL</sequence>
<evidence type="ECO:0000256" key="3">
    <source>
        <dbReference type="ARBA" id="ARBA00022989"/>
    </source>
</evidence>
<dbReference type="SUPFAM" id="SSF52540">
    <property type="entry name" value="P-loop containing nucleoside triphosphate hydrolases"/>
    <property type="match status" value="1"/>
</dbReference>
<dbReference type="Pfam" id="PF00664">
    <property type="entry name" value="ABC_membrane"/>
    <property type="match status" value="1"/>
</dbReference>
<evidence type="ECO:0000313" key="9">
    <source>
        <dbReference type="Proteomes" id="UP000178179"/>
    </source>
</evidence>
<feature type="transmembrane region" description="Helical" evidence="5">
    <location>
        <begin position="174"/>
        <end position="195"/>
    </location>
</feature>
<dbReference type="SUPFAM" id="SSF90123">
    <property type="entry name" value="ABC transporter transmembrane region"/>
    <property type="match status" value="1"/>
</dbReference>
<organism evidence="8 9">
    <name type="scientific">Candidatus Colwellbacteria bacterium GWA2_46_10</name>
    <dbReference type="NCBI Taxonomy" id="1797684"/>
    <lineage>
        <taxon>Bacteria</taxon>
        <taxon>Candidatus Colwelliibacteriota</taxon>
    </lineage>
</organism>
<dbReference type="InterPro" id="IPR017871">
    <property type="entry name" value="ABC_transporter-like_CS"/>
</dbReference>
<feature type="transmembrane region" description="Helical" evidence="5">
    <location>
        <begin position="147"/>
        <end position="168"/>
    </location>
</feature>
<dbReference type="Gene3D" id="1.20.1560.10">
    <property type="entry name" value="ABC transporter type 1, transmembrane domain"/>
    <property type="match status" value="1"/>
</dbReference>
<dbReference type="Pfam" id="PF00005">
    <property type="entry name" value="ABC_tran"/>
    <property type="match status" value="1"/>
</dbReference>